<accession>A0AAN8JS78</accession>
<dbReference type="SUPFAM" id="SSF48452">
    <property type="entry name" value="TPR-like"/>
    <property type="match status" value="1"/>
</dbReference>
<sequence>MDLATSISETSIALKLFLNNKFTEAKERMEPHSLKSMYPALGYGTILYLQAVMTFDMTDIETAIQTIKKSVAVCNRFRRKTTVMGSFRKTLTKVSYNDLSEEEIHAEICYAECLLLRALLTFIQDENLISFVKGGLKIRECYKIYKECNKILKSRKWTDEEHRLHFESGVRMGVGAFNLMISLLPGKIMKLLEFVGFSGNKQLGLSELENGCKMQSSLRGPLCSIVLVAYHTVVTYVLGLGDGDIELASEILKPCLTNYPKGALFLFFAGRIEEVKGNIDEAIYKFEESIDSQSEWRQFHHLCFWELMWCHCFKGDWLLAMKYAERLCRESRWSKATYTYQKAAFLTMCDDQSEHTTAHVTYLFSEVPNLKQRIAGKSLPFEKFAVAKTLRYAEQKERLTLPALELIYVWNGFNIIGQKMSLLDPMLTVIEQTINDLQNKKDEYIYFYDDYGLALLLKGVCLYHRGQLFQANQCFIELISYEKQIKQDLYLIPYAHVEMARICLKNEEFEETKSILEKTKKSYKGYHLESRLHFRIHAIRLQLNAREKQDTPPPSTPTGSFSGSFDAGGEDTVS</sequence>
<evidence type="ECO:0000256" key="1">
    <source>
        <dbReference type="SAM" id="MobiDB-lite"/>
    </source>
</evidence>
<reference evidence="2 3" key="1">
    <citation type="submission" date="2024-01" db="EMBL/GenBank/DDBJ databases">
        <title>The genome of the rayed Mediterranean limpet Patella caerulea (Linnaeus, 1758).</title>
        <authorList>
            <person name="Anh-Thu Weber A."/>
            <person name="Halstead-Nussloch G."/>
        </authorList>
    </citation>
    <scope>NUCLEOTIDE SEQUENCE [LARGE SCALE GENOMIC DNA]</scope>
    <source>
        <strain evidence="2">AATW-2023a</strain>
        <tissue evidence="2">Whole specimen</tissue>
    </source>
</reference>
<comment type="caution">
    <text evidence="2">The sequence shown here is derived from an EMBL/GenBank/DDBJ whole genome shotgun (WGS) entry which is preliminary data.</text>
</comment>
<dbReference type="Proteomes" id="UP001347796">
    <property type="component" value="Unassembled WGS sequence"/>
</dbReference>
<dbReference type="PANTHER" id="PTHR31859">
    <property type="entry name" value="TETRATRICOPEPTIDE REPEAT PROTEIN 39 FAMILY MEMBER"/>
    <property type="match status" value="1"/>
</dbReference>
<keyword evidence="3" id="KW-1185">Reference proteome</keyword>
<name>A0AAN8JS78_PATCE</name>
<organism evidence="2 3">
    <name type="scientific">Patella caerulea</name>
    <name type="common">Rayed Mediterranean limpet</name>
    <dbReference type="NCBI Taxonomy" id="87958"/>
    <lineage>
        <taxon>Eukaryota</taxon>
        <taxon>Metazoa</taxon>
        <taxon>Spiralia</taxon>
        <taxon>Lophotrochozoa</taxon>
        <taxon>Mollusca</taxon>
        <taxon>Gastropoda</taxon>
        <taxon>Patellogastropoda</taxon>
        <taxon>Patelloidea</taxon>
        <taxon>Patellidae</taxon>
        <taxon>Patella</taxon>
    </lineage>
</organism>
<evidence type="ECO:0000313" key="2">
    <source>
        <dbReference type="EMBL" id="KAK6180575.1"/>
    </source>
</evidence>
<feature type="region of interest" description="Disordered" evidence="1">
    <location>
        <begin position="545"/>
        <end position="574"/>
    </location>
</feature>
<evidence type="ECO:0000313" key="3">
    <source>
        <dbReference type="Proteomes" id="UP001347796"/>
    </source>
</evidence>
<dbReference type="Pfam" id="PF10300">
    <property type="entry name" value="Iml2-TPR_39"/>
    <property type="match status" value="1"/>
</dbReference>
<gene>
    <name evidence="2" type="ORF">SNE40_012706</name>
</gene>
<dbReference type="PANTHER" id="PTHR31859:SF9">
    <property type="entry name" value="TETRATRICOPEPTIDE REPEAT PROTEIN 39B"/>
    <property type="match status" value="1"/>
</dbReference>
<dbReference type="InterPro" id="IPR019412">
    <property type="entry name" value="IML2/TPR_39"/>
</dbReference>
<dbReference type="AlphaFoldDB" id="A0AAN8JS78"/>
<dbReference type="Gene3D" id="1.25.40.10">
    <property type="entry name" value="Tetratricopeptide repeat domain"/>
    <property type="match status" value="1"/>
</dbReference>
<evidence type="ECO:0008006" key="4">
    <source>
        <dbReference type="Google" id="ProtNLM"/>
    </source>
</evidence>
<proteinExistence type="predicted"/>
<protein>
    <recommendedName>
        <fullName evidence="4">Tetratricopeptide repeat protein 39B</fullName>
    </recommendedName>
</protein>
<dbReference type="EMBL" id="JAZGQO010000008">
    <property type="protein sequence ID" value="KAK6180575.1"/>
    <property type="molecule type" value="Genomic_DNA"/>
</dbReference>
<dbReference type="InterPro" id="IPR011990">
    <property type="entry name" value="TPR-like_helical_dom_sf"/>
</dbReference>